<dbReference type="AlphaFoldDB" id="A0A7W6LIU8"/>
<organism evidence="2 3">
    <name type="scientific">Rhizobium rhizoryzae</name>
    <dbReference type="NCBI Taxonomy" id="451876"/>
    <lineage>
        <taxon>Bacteria</taxon>
        <taxon>Pseudomonadati</taxon>
        <taxon>Pseudomonadota</taxon>
        <taxon>Alphaproteobacteria</taxon>
        <taxon>Hyphomicrobiales</taxon>
        <taxon>Rhizobiaceae</taxon>
        <taxon>Rhizobium/Agrobacterium group</taxon>
        <taxon>Rhizobium</taxon>
    </lineage>
</organism>
<proteinExistence type="predicted"/>
<evidence type="ECO:0000313" key="2">
    <source>
        <dbReference type="EMBL" id="MBB4145175.1"/>
    </source>
</evidence>
<name>A0A7W6LIU8_9HYPH</name>
<dbReference type="Gene3D" id="3.40.50.150">
    <property type="entry name" value="Vaccinia Virus protein VP39"/>
    <property type="match status" value="1"/>
</dbReference>
<evidence type="ECO:0000259" key="1">
    <source>
        <dbReference type="Pfam" id="PF13649"/>
    </source>
</evidence>
<comment type="caution">
    <text evidence="2">The sequence shown here is derived from an EMBL/GenBank/DDBJ whole genome shotgun (WGS) entry which is preliminary data.</text>
</comment>
<dbReference type="Pfam" id="PF13649">
    <property type="entry name" value="Methyltransf_25"/>
    <property type="match status" value="1"/>
</dbReference>
<dbReference type="GO" id="GO:0008168">
    <property type="term" value="F:methyltransferase activity"/>
    <property type="evidence" value="ECO:0007669"/>
    <property type="project" value="UniProtKB-KW"/>
</dbReference>
<sequence>MSGFDKSWLALREPADLAARDPGLVEHIVGWLRQNARPVIVDIGCGTGSSVRALGPMFPSALQVDWRLVDYDPALLREARLQLGDDGLEYHQVDLNHLENLPLEGASVLSASAFFDLASARFCEEIAALVAKRRCAFYAALNYDGKVEWSNPHPLDRDVVRDFNQHQRMDKGLGSALGPQAVAHLQGVFESLDYRIFVAESPWILGEEEATLQQEMLKGMMRPVLEIGRLSPAEVEEWLEFRLDRVRERSSCRVGHLDILALPRA</sequence>
<protein>
    <submittedName>
        <fullName evidence="2">SAM-dependent methyltransferase</fullName>
    </submittedName>
</protein>
<accession>A0A7W6LIU8</accession>
<dbReference type="Proteomes" id="UP000519897">
    <property type="component" value="Unassembled WGS sequence"/>
</dbReference>
<dbReference type="InterPro" id="IPR041698">
    <property type="entry name" value="Methyltransf_25"/>
</dbReference>
<dbReference type="SUPFAM" id="SSF53335">
    <property type="entry name" value="S-adenosyl-L-methionine-dependent methyltransferases"/>
    <property type="match status" value="1"/>
</dbReference>
<feature type="domain" description="Methyltransferase" evidence="1">
    <location>
        <begin position="40"/>
        <end position="114"/>
    </location>
</feature>
<evidence type="ECO:0000313" key="3">
    <source>
        <dbReference type="Proteomes" id="UP000519897"/>
    </source>
</evidence>
<reference evidence="2 3" key="1">
    <citation type="submission" date="2020-08" db="EMBL/GenBank/DDBJ databases">
        <title>Genomic Encyclopedia of Type Strains, Phase IV (KMG-IV): sequencing the most valuable type-strain genomes for metagenomic binning, comparative biology and taxonomic classification.</title>
        <authorList>
            <person name="Goeker M."/>
        </authorList>
    </citation>
    <scope>NUCLEOTIDE SEQUENCE [LARGE SCALE GENOMIC DNA]</scope>
    <source>
        <strain evidence="2 3">DSM 29514</strain>
    </source>
</reference>
<dbReference type="EMBL" id="JACIEC010000006">
    <property type="protein sequence ID" value="MBB4145175.1"/>
    <property type="molecule type" value="Genomic_DNA"/>
</dbReference>
<gene>
    <name evidence="2" type="ORF">GGQ72_003738</name>
</gene>
<keyword evidence="2" id="KW-0808">Transferase</keyword>
<keyword evidence="2" id="KW-0489">Methyltransferase</keyword>
<dbReference type="InterPro" id="IPR029063">
    <property type="entry name" value="SAM-dependent_MTases_sf"/>
</dbReference>
<dbReference type="RefSeq" id="WP_165132212.1">
    <property type="nucleotide sequence ID" value="NZ_CP049249.1"/>
</dbReference>
<keyword evidence="3" id="KW-1185">Reference proteome</keyword>
<dbReference type="GO" id="GO:0032259">
    <property type="term" value="P:methylation"/>
    <property type="evidence" value="ECO:0007669"/>
    <property type="project" value="UniProtKB-KW"/>
</dbReference>